<keyword evidence="1" id="KW-0456">Lyase</keyword>
<proteinExistence type="predicted"/>
<dbReference type="RefSeq" id="WP_045229221.1">
    <property type="nucleotide sequence ID" value="NZ_BBJU01000007.1"/>
</dbReference>
<dbReference type="eggNOG" id="COG3625">
    <property type="taxonomic scope" value="Bacteria"/>
</dbReference>
<sequence>MQTATFDGGFTDPVFASQAVFRSVMDAFSRPGMIVDLGHVAAGPSPLSAAASAILLTLADYDTPVWFENARDMQGAADWLAFHSGAPVTLERGKASFAVLADNSQTENWEGFAQGTMSYPDRSATLILPVKSMTGGTTLHLSGPGIESSHSVSPSGLPDGFVAWAQENNASYPLGLDIVIVCGSEALGLPRTTRIREV</sequence>
<dbReference type="InterPro" id="IPR038058">
    <property type="entry name" value="PhnH-like_sp"/>
</dbReference>
<reference evidence="1 2" key="1">
    <citation type="submission" date="2014-08" db="EMBL/GenBank/DDBJ databases">
        <title>Whole genome shotgun sequence of Rhizobium rubi NBRC 13261.</title>
        <authorList>
            <person name="Katano-Makiyama Y."/>
            <person name="Hosoyama A."/>
            <person name="Hashimoto M."/>
            <person name="Hosoyama Y."/>
            <person name="Noguchi M."/>
            <person name="Tsuchikane K."/>
            <person name="Uohara A."/>
            <person name="Ohji S."/>
            <person name="Ichikawa N."/>
            <person name="Kimura A."/>
            <person name="Yamazoe A."/>
            <person name="Fujita N."/>
        </authorList>
    </citation>
    <scope>NUCLEOTIDE SEQUENCE [LARGE SCALE GENOMIC DNA]</scope>
    <source>
        <strain evidence="1 2">NBRC 13261</strain>
    </source>
</reference>
<protein>
    <submittedName>
        <fullName evidence="1">Carbon-phosphorus lyase complex subunit PhnH</fullName>
    </submittedName>
</protein>
<dbReference type="AlphaFoldDB" id="A0A081CSJ9"/>
<evidence type="ECO:0000313" key="1">
    <source>
        <dbReference type="EMBL" id="GAK69645.1"/>
    </source>
</evidence>
<accession>A0A081CSJ9</accession>
<comment type="caution">
    <text evidence="1">The sequence shown here is derived from an EMBL/GenBank/DDBJ whole genome shotgun (WGS) entry which is preliminary data.</text>
</comment>
<dbReference type="OrthoDB" id="9814509at2"/>
<dbReference type="NCBIfam" id="TIGR03292">
    <property type="entry name" value="PhnH_redo"/>
    <property type="match status" value="1"/>
</dbReference>
<dbReference type="PIRSF" id="PIRSF020680">
    <property type="entry name" value="PhnH"/>
    <property type="match status" value="1"/>
</dbReference>
<evidence type="ECO:0000313" key="2">
    <source>
        <dbReference type="Proteomes" id="UP000028701"/>
    </source>
</evidence>
<dbReference type="Proteomes" id="UP000028701">
    <property type="component" value="Unassembled WGS sequence"/>
</dbReference>
<gene>
    <name evidence="1" type="primary">phnH</name>
    <name evidence="1" type="ORF">RRU01S_07_01700</name>
</gene>
<name>A0A081CSJ9_9HYPH</name>
<dbReference type="EMBL" id="BBJU01000007">
    <property type="protein sequence ID" value="GAK69645.1"/>
    <property type="molecule type" value="Genomic_DNA"/>
</dbReference>
<dbReference type="InterPro" id="IPR008772">
    <property type="entry name" value="Phosphonate_metab_PhnH"/>
</dbReference>
<organism evidence="1 2">
    <name type="scientific">Agrobacterium rubi TR3 = NBRC 13261</name>
    <dbReference type="NCBI Taxonomy" id="1368415"/>
    <lineage>
        <taxon>Bacteria</taxon>
        <taxon>Pseudomonadati</taxon>
        <taxon>Pseudomonadota</taxon>
        <taxon>Alphaproteobacteria</taxon>
        <taxon>Hyphomicrobiales</taxon>
        <taxon>Rhizobiaceae</taxon>
        <taxon>Rhizobium/Agrobacterium group</taxon>
        <taxon>Agrobacterium</taxon>
    </lineage>
</organism>
<dbReference type="SUPFAM" id="SSF159709">
    <property type="entry name" value="PhnH-like"/>
    <property type="match status" value="1"/>
</dbReference>
<dbReference type="GO" id="GO:0019634">
    <property type="term" value="P:organic phosphonate metabolic process"/>
    <property type="evidence" value="ECO:0007669"/>
    <property type="project" value="InterPro"/>
</dbReference>
<dbReference type="Pfam" id="PF05845">
    <property type="entry name" value="PhnH"/>
    <property type="match status" value="1"/>
</dbReference>
<dbReference type="Gene3D" id="3.40.50.11310">
    <property type="entry name" value="Bacterial phosphonate metabolism protein PhnH"/>
    <property type="match status" value="1"/>
</dbReference>
<dbReference type="GO" id="GO:0016829">
    <property type="term" value="F:lyase activity"/>
    <property type="evidence" value="ECO:0007669"/>
    <property type="project" value="UniProtKB-KW"/>
</dbReference>